<reference evidence="3 4" key="1">
    <citation type="submission" date="2024-06" db="EMBL/GenBank/DDBJ databases">
        <authorList>
            <person name="Chen R.Y."/>
        </authorList>
    </citation>
    <scope>NUCLEOTIDE SEQUENCE [LARGE SCALE GENOMIC DNA]</scope>
    <source>
        <strain evidence="3 4">D2</strain>
    </source>
</reference>
<dbReference type="RefSeq" id="WP_143872809.1">
    <property type="nucleotide sequence ID" value="NZ_CP041660.1"/>
</dbReference>
<keyword evidence="2" id="KW-0812">Transmembrane</keyword>
<feature type="coiled-coil region" evidence="1">
    <location>
        <begin position="471"/>
        <end position="501"/>
    </location>
</feature>
<gene>
    <name evidence="3" type="ORF">ABS311_17495</name>
</gene>
<name>A0ABV1RLR2_9ALTE</name>
<evidence type="ECO:0000256" key="1">
    <source>
        <dbReference type="SAM" id="Coils"/>
    </source>
</evidence>
<proteinExistence type="predicted"/>
<dbReference type="Proteomes" id="UP001467690">
    <property type="component" value="Unassembled WGS sequence"/>
</dbReference>
<dbReference type="EMBL" id="JBELOE010000265">
    <property type="protein sequence ID" value="MER2493677.1"/>
    <property type="molecule type" value="Genomic_DNA"/>
</dbReference>
<organism evidence="3 4">
    <name type="scientific">Catenovulum sediminis</name>
    <dbReference type="NCBI Taxonomy" id="1740262"/>
    <lineage>
        <taxon>Bacteria</taxon>
        <taxon>Pseudomonadati</taxon>
        <taxon>Pseudomonadota</taxon>
        <taxon>Gammaproteobacteria</taxon>
        <taxon>Alteromonadales</taxon>
        <taxon>Alteromonadaceae</taxon>
        <taxon>Catenovulum</taxon>
    </lineage>
</organism>
<sequence length="720" mass="81983">MPFASLYPPKTDACMPETGLYLTALPIKALILKAQALKVIGITAWFVLFTFALPVFANTAAISANKLAEKHYRQALYHYFTDEKYAAMHILQGRELINAQEPINAQPQNKAQNQKQNPKEKPADKLEQGIKNQLFLARLYLQLNMPEQAQALLHDNQYLLTNIAYLQLAVSALDAQNLQPAQQALSKIKELPSALAATYLSSMQVAFHHNAKQLDEHSLYQTLLAKQQQGEEAFHKPADFDWFYVWVNQAIGLMQKSQFAKAQIQLAAIKNTLPKTIDYSEKNSDKTSKKHSELAETEFEFHLQTKALHDYLNILLARCYIGLTNYQAANQQLANVAKDSAFAQQGLYLYGLSFYKLNQLDKAEQAWNIVAQVFPALQQNWQKDNLLARAAMRSHNATEAYRHLTNAEAFYLAKLNSLSDFRLSINKDASSVMLRLDKLYTNTDPTYAHSIYESKKANLIWSHIALQTTEIAQTLQKRAELAQLKQQLAQQKNKINWLADTIALNKNRQKRVSALLADSAIKPQLAALKKRQNTLKKTIQSAKVNLSVNSAMNATDFLAQTLLLNTQQMAWKSKLTEGLQIVERIKNSRNTDEYSERLQRLAGVLFWQAKTTAPQVIWQHQLQLNQIEKELTQAQIQYQKLQGLMANNSGFNVLIKRHETQSLKLESLLNNAEKIEGTLTNQLLSQLNQLAEDHQQQLETQLRNTRQLMVHLLENRHEAD</sequence>
<dbReference type="InterPro" id="IPR011990">
    <property type="entry name" value="TPR-like_helical_dom_sf"/>
</dbReference>
<accession>A0ABV1RLR2</accession>
<comment type="caution">
    <text evidence="3">The sequence shown here is derived from an EMBL/GenBank/DDBJ whole genome shotgun (WGS) entry which is preliminary data.</text>
</comment>
<keyword evidence="4" id="KW-1185">Reference proteome</keyword>
<evidence type="ECO:0000313" key="3">
    <source>
        <dbReference type="EMBL" id="MER2493677.1"/>
    </source>
</evidence>
<feature type="coiled-coil region" evidence="1">
    <location>
        <begin position="617"/>
        <end position="715"/>
    </location>
</feature>
<feature type="transmembrane region" description="Helical" evidence="2">
    <location>
        <begin position="36"/>
        <end position="57"/>
    </location>
</feature>
<protein>
    <submittedName>
        <fullName evidence="3">Uncharacterized protein</fullName>
    </submittedName>
</protein>
<evidence type="ECO:0000256" key="2">
    <source>
        <dbReference type="SAM" id="Phobius"/>
    </source>
</evidence>
<evidence type="ECO:0000313" key="4">
    <source>
        <dbReference type="Proteomes" id="UP001467690"/>
    </source>
</evidence>
<dbReference type="SUPFAM" id="SSF48452">
    <property type="entry name" value="TPR-like"/>
    <property type="match status" value="1"/>
</dbReference>
<keyword evidence="1" id="KW-0175">Coiled coil</keyword>
<keyword evidence="2" id="KW-0472">Membrane</keyword>
<keyword evidence="2" id="KW-1133">Transmembrane helix</keyword>